<keyword evidence="7" id="KW-0812">Transmembrane</keyword>
<keyword evidence="14" id="KW-0472">Membrane</keyword>
<dbReference type="InterPro" id="IPR045272">
    <property type="entry name" value="ANXUR1/2-like"/>
</dbReference>
<evidence type="ECO:0000256" key="14">
    <source>
        <dbReference type="ARBA" id="ARBA00023136"/>
    </source>
</evidence>
<comment type="subcellular location">
    <subcellularLocation>
        <location evidence="1">Cell membrane</location>
        <topology evidence="1">Single-pass type I membrane protein</topology>
    </subcellularLocation>
</comment>
<dbReference type="Gene3D" id="3.30.200.20">
    <property type="entry name" value="Phosphorylase Kinase, domain 1"/>
    <property type="match status" value="4"/>
</dbReference>
<dbReference type="GO" id="GO:0004674">
    <property type="term" value="F:protein serine/threonine kinase activity"/>
    <property type="evidence" value="ECO:0007669"/>
    <property type="project" value="UniProtKB-KW"/>
</dbReference>
<evidence type="ECO:0000313" key="20">
    <source>
        <dbReference type="Proteomes" id="UP000701853"/>
    </source>
</evidence>
<dbReference type="CDD" id="cd14066">
    <property type="entry name" value="STKc_IRAK"/>
    <property type="match status" value="1"/>
</dbReference>
<evidence type="ECO:0000256" key="9">
    <source>
        <dbReference type="ARBA" id="ARBA00022734"/>
    </source>
</evidence>
<dbReference type="SUPFAM" id="SSF56112">
    <property type="entry name" value="Protein kinase-like (PK-like)"/>
    <property type="match status" value="4"/>
</dbReference>
<dbReference type="SMART" id="SM00220">
    <property type="entry name" value="S_TKc"/>
    <property type="match status" value="4"/>
</dbReference>
<dbReference type="GO" id="GO:0005886">
    <property type="term" value="C:plasma membrane"/>
    <property type="evidence" value="ECO:0007669"/>
    <property type="project" value="UniProtKB-SubCell"/>
</dbReference>
<dbReference type="PROSITE" id="PS50011">
    <property type="entry name" value="PROTEIN_KINASE_DOM"/>
    <property type="match status" value="4"/>
</dbReference>
<keyword evidence="4" id="KW-1003">Cell membrane</keyword>
<accession>A0A8J6CK67</accession>
<dbReference type="InterPro" id="IPR001245">
    <property type="entry name" value="Ser-Thr/Tyr_kinase_cat_dom"/>
</dbReference>
<dbReference type="InterPro" id="IPR000719">
    <property type="entry name" value="Prot_kinase_dom"/>
</dbReference>
<feature type="domain" description="Protein kinase" evidence="18">
    <location>
        <begin position="432"/>
        <end position="737"/>
    </location>
</feature>
<dbReference type="FunFam" id="1.10.510.10:FF:000240">
    <property type="entry name" value="Lectin-domain containing receptor kinase A4.3"/>
    <property type="match status" value="2"/>
</dbReference>
<keyword evidence="6" id="KW-0808">Transferase</keyword>
<comment type="similarity">
    <text evidence="3">In the C-terminal section; belongs to the protein kinase superfamily. Ser/Thr protein kinase family.</text>
</comment>
<evidence type="ECO:0000256" key="2">
    <source>
        <dbReference type="ARBA" id="ARBA00008536"/>
    </source>
</evidence>
<feature type="domain" description="Protein kinase" evidence="18">
    <location>
        <begin position="1188"/>
        <end position="1465"/>
    </location>
</feature>
<feature type="binding site" evidence="17">
    <location>
        <position position="826"/>
    </location>
    <ligand>
        <name>ATP</name>
        <dbReference type="ChEBI" id="CHEBI:30616"/>
    </ligand>
</feature>
<dbReference type="InterPro" id="IPR011009">
    <property type="entry name" value="Kinase-like_dom_sf"/>
</dbReference>
<dbReference type="PROSITE" id="PS00108">
    <property type="entry name" value="PROTEIN_KINASE_ST"/>
    <property type="match status" value="1"/>
</dbReference>
<gene>
    <name evidence="19" type="ORF">CXB51_027825</name>
</gene>
<keyword evidence="16" id="KW-0325">Glycoprotein</keyword>
<evidence type="ECO:0000256" key="8">
    <source>
        <dbReference type="ARBA" id="ARBA00022729"/>
    </source>
</evidence>
<dbReference type="GO" id="GO:0005524">
    <property type="term" value="F:ATP binding"/>
    <property type="evidence" value="ECO:0007669"/>
    <property type="project" value="UniProtKB-UniRule"/>
</dbReference>
<dbReference type="GO" id="GO:0030246">
    <property type="term" value="F:carbohydrate binding"/>
    <property type="evidence" value="ECO:0007669"/>
    <property type="project" value="UniProtKB-KW"/>
</dbReference>
<keyword evidence="8" id="KW-0732">Signal</keyword>
<dbReference type="EMBL" id="JAHUZN010000011">
    <property type="protein sequence ID" value="KAG8478027.1"/>
    <property type="molecule type" value="Genomic_DNA"/>
</dbReference>
<evidence type="ECO:0000256" key="15">
    <source>
        <dbReference type="ARBA" id="ARBA00023170"/>
    </source>
</evidence>
<reference evidence="19 20" key="1">
    <citation type="journal article" date="2021" name="bioRxiv">
        <title>The Gossypium anomalum genome as a resource for cotton improvement and evolutionary analysis of hybrid incompatibility.</title>
        <authorList>
            <person name="Grover C.E."/>
            <person name="Yuan D."/>
            <person name="Arick M.A."/>
            <person name="Miller E.R."/>
            <person name="Hu G."/>
            <person name="Peterson D.G."/>
            <person name="Wendel J.F."/>
            <person name="Udall J.A."/>
        </authorList>
    </citation>
    <scope>NUCLEOTIDE SEQUENCE [LARGE SCALE GENOMIC DNA]</scope>
    <source>
        <strain evidence="19">JFW-Udall</strain>
        <tissue evidence="19">Leaf</tissue>
    </source>
</reference>
<evidence type="ECO:0000256" key="12">
    <source>
        <dbReference type="ARBA" id="ARBA00022840"/>
    </source>
</evidence>
<dbReference type="FunFam" id="1.10.510.10:FF:000095">
    <property type="entry name" value="protein STRUBBELIG-RECEPTOR FAMILY 8"/>
    <property type="match status" value="2"/>
</dbReference>
<evidence type="ECO:0000256" key="11">
    <source>
        <dbReference type="ARBA" id="ARBA00022777"/>
    </source>
</evidence>
<feature type="binding site" evidence="17">
    <location>
        <position position="461"/>
    </location>
    <ligand>
        <name>ATP</name>
        <dbReference type="ChEBI" id="CHEBI:30616"/>
    </ligand>
</feature>
<keyword evidence="12 17" id="KW-0067">ATP-binding</keyword>
<dbReference type="PROSITE" id="PS00107">
    <property type="entry name" value="PROTEIN_KINASE_ATP"/>
    <property type="match status" value="2"/>
</dbReference>
<dbReference type="FunFam" id="3.30.200.20:FF:000039">
    <property type="entry name" value="receptor-like protein kinase FERONIA"/>
    <property type="match status" value="4"/>
</dbReference>
<comment type="caution">
    <text evidence="19">The sequence shown here is derived from an EMBL/GenBank/DDBJ whole genome shotgun (WGS) entry which is preliminary data.</text>
</comment>
<evidence type="ECO:0000313" key="19">
    <source>
        <dbReference type="EMBL" id="KAG8478027.1"/>
    </source>
</evidence>
<dbReference type="Pfam" id="PF07714">
    <property type="entry name" value="PK_Tyr_Ser-Thr"/>
    <property type="match status" value="3"/>
</dbReference>
<evidence type="ECO:0000256" key="3">
    <source>
        <dbReference type="ARBA" id="ARBA00010217"/>
    </source>
</evidence>
<dbReference type="GO" id="GO:0002229">
    <property type="term" value="P:defense response to oomycetes"/>
    <property type="evidence" value="ECO:0007669"/>
    <property type="project" value="UniProtKB-ARBA"/>
</dbReference>
<evidence type="ECO:0000256" key="10">
    <source>
        <dbReference type="ARBA" id="ARBA00022741"/>
    </source>
</evidence>
<evidence type="ECO:0000256" key="1">
    <source>
        <dbReference type="ARBA" id="ARBA00004251"/>
    </source>
</evidence>
<evidence type="ECO:0000256" key="7">
    <source>
        <dbReference type="ARBA" id="ARBA00022692"/>
    </source>
</evidence>
<keyword evidence="10 17" id="KW-0547">Nucleotide-binding</keyword>
<dbReference type="Pfam" id="PF00069">
    <property type="entry name" value="Pkinase"/>
    <property type="match status" value="1"/>
</dbReference>
<keyword evidence="5" id="KW-0723">Serine/threonine-protein kinase</keyword>
<evidence type="ECO:0000259" key="18">
    <source>
        <dbReference type="PROSITE" id="PS50011"/>
    </source>
</evidence>
<keyword evidence="13" id="KW-1133">Transmembrane helix</keyword>
<dbReference type="PANTHER" id="PTHR27003">
    <property type="entry name" value="OS07G0166700 PROTEIN"/>
    <property type="match status" value="1"/>
</dbReference>
<evidence type="ECO:0000256" key="5">
    <source>
        <dbReference type="ARBA" id="ARBA00022527"/>
    </source>
</evidence>
<dbReference type="PANTHER" id="PTHR27003:SF378">
    <property type="entry name" value="RECEPTOR-LIKE PROTEIN KINASE FERONIA"/>
    <property type="match status" value="1"/>
</dbReference>
<dbReference type="InterPro" id="IPR008271">
    <property type="entry name" value="Ser/Thr_kinase_AS"/>
</dbReference>
<keyword evidence="11" id="KW-0418">Kinase</keyword>
<evidence type="ECO:0000256" key="6">
    <source>
        <dbReference type="ARBA" id="ARBA00022679"/>
    </source>
</evidence>
<evidence type="ECO:0000256" key="16">
    <source>
        <dbReference type="ARBA" id="ARBA00023180"/>
    </source>
</evidence>
<proteinExistence type="inferred from homology"/>
<dbReference type="Gene3D" id="1.10.510.10">
    <property type="entry name" value="Transferase(Phosphotransferase) domain 1"/>
    <property type="match status" value="4"/>
</dbReference>
<dbReference type="OrthoDB" id="3256376at2759"/>
<keyword evidence="15" id="KW-0675">Receptor</keyword>
<keyword evidence="20" id="KW-1185">Reference proteome</keyword>
<evidence type="ECO:0000256" key="17">
    <source>
        <dbReference type="PROSITE-ProRule" id="PRU10141"/>
    </source>
</evidence>
<feature type="domain" description="Protein kinase" evidence="18">
    <location>
        <begin position="46"/>
        <end position="325"/>
    </location>
</feature>
<name>A0A8J6CK67_9ROSI</name>
<evidence type="ECO:0000256" key="13">
    <source>
        <dbReference type="ARBA" id="ARBA00022989"/>
    </source>
</evidence>
<dbReference type="InterPro" id="IPR017441">
    <property type="entry name" value="Protein_kinase_ATP_BS"/>
</dbReference>
<dbReference type="Proteomes" id="UP000701853">
    <property type="component" value="Chromosome 11"/>
</dbReference>
<keyword evidence="9" id="KW-0430">Lectin</keyword>
<dbReference type="GO" id="GO:0004714">
    <property type="term" value="F:transmembrane receptor protein tyrosine kinase activity"/>
    <property type="evidence" value="ECO:0007669"/>
    <property type="project" value="InterPro"/>
</dbReference>
<feature type="domain" description="Protein kinase" evidence="18">
    <location>
        <begin position="798"/>
        <end position="1077"/>
    </location>
</feature>
<organism evidence="19 20">
    <name type="scientific">Gossypium anomalum</name>
    <dbReference type="NCBI Taxonomy" id="47600"/>
    <lineage>
        <taxon>Eukaryota</taxon>
        <taxon>Viridiplantae</taxon>
        <taxon>Streptophyta</taxon>
        <taxon>Embryophyta</taxon>
        <taxon>Tracheophyta</taxon>
        <taxon>Spermatophyta</taxon>
        <taxon>Magnoliopsida</taxon>
        <taxon>eudicotyledons</taxon>
        <taxon>Gunneridae</taxon>
        <taxon>Pentapetalae</taxon>
        <taxon>rosids</taxon>
        <taxon>malvids</taxon>
        <taxon>Malvales</taxon>
        <taxon>Malvaceae</taxon>
        <taxon>Malvoideae</taxon>
        <taxon>Gossypium</taxon>
    </lineage>
</organism>
<evidence type="ECO:0000256" key="4">
    <source>
        <dbReference type="ARBA" id="ARBA00022475"/>
    </source>
</evidence>
<dbReference type="GO" id="GO:0009506">
    <property type="term" value="C:plasmodesma"/>
    <property type="evidence" value="ECO:0007669"/>
    <property type="project" value="TreeGrafter"/>
</dbReference>
<protein>
    <recommendedName>
        <fullName evidence="18">Protein kinase domain-containing protein</fullName>
    </recommendedName>
</protein>
<sequence>MKYPLWSLLTFFVSKKKAPQLQGSELPEDICSQFSLAEIEAATNNFHPDSIIGIGRYGSLYKGTIDDGTVVAVRRCRSSLGAVRELQNEVRLLCQLRHPHLVSLIGFCVEGSEMVVVLEYMSRGSLADFLFGIGKDYVPLSWKHRLHICIGAARGLHYLHTGAKHAVIHRHINSSSILLDEKWCCKLSDFGLSKLGPRSMSKALIRMDTRPAGTIGYVDPEYALYGELTEKSDVFSFGVVLFEVVFGKKAFNRTSVWISKKHMLEWAADSLWKGTIYHDIDPYLKGRIAPECLNKYLEIASSCVHRKGNERPAMGEVEVTLELALELQERADSKTESINPCMYEEELFSSFVRNFSGLDSFLDYEFSYYNSFNFKDSDSNNSNHNISFYKVFQKGTGDEKLEYSEGNEKRGSSEEISYKFSLALIKAATNNFDQDLIIGSGGFGHVYKGFLNDWNLVIAVKRLYPDSAQGFKEFQAELLLLCQLHHQHVVPLIGFYNEKAEMILVYEYMENGALRDLLYDSGCDPLPWKQRLEICIGTARGIRYLHTGAKQAIIHRDVKSSNILLDDKLVCKLSDFGLAKLRPRSNCKQKTLTRIDSMVKGTCGYADPEYVAGFGLTEKSDVYSFGVVLFEVLCGRKAFDMSLNANQAYLVHWARRSIGEGTIYNIIDPYLKGRIAAECFKTFVDIACSCTCPEGNSRLEMGEVEVMLERALELQQKADSDMVRLASCGKYHVVPWFLNTVPYYCFFIRLLNCAPMKNPLGSLLSLLGLEKKSPRLELPDGFCRRFSLAQIKAATNNFHPHSIIGEGGFGTVYKGTLHDGTIVAVKRSRKLSYQVGEFKNEGQLLCQLRHPHLVSLIGFCVEGSEMVVVLEYTSRGSLANFLFGIGKDYVPLSWKHRLHICIGAARGLHYLHTGAKHAVIHRKIKSSNILLDEEWCCKLSDFRLSKLGPPSMSKALIRKDTFRVVGTYGYMAPEYAMNGELTEKSDVYSFGVVLFEVLFGRRNSDWTLPDNQVSLLPWAKESLREGTIHHAIDPYLKGRIAPECLNKYLEIASSCVHRKGNERPAMGEVEVTLELALELQERVDSEMESIYPSEFYQGSSILGPNNGTSRKNCNIQSNPNLLPSFLAMKNPLKSLLLFFHITNKSPNNAKSDKSRGKGSSSGKQYSAFPEGLCRQFSLEEIKAAINSFCEDFLLGRGGFGDLYKGIIDDWTMAVTIERFGPFGLRGSREFRTEVQLLCQLRHPNLVSFIGFCDEEDEKLLVYEYIKNGSLDKHLYGNRSNDPLSWKQRLTICSGAARGLHYLHSGAKHSIIHRNISSRNILLDDEWNPKLSDLSLSKMSQAGSPTGSLNVKIPGTVVHMDPECYITGRITRKTDVYAFGIVLFEVLCGRKAIDLTLEGIKKSITSWACKCIENGTIYDIIDPYLKKKIAPQCFKKFVEIAYCCVCQTGKGRPEMGEVEMALEAALELQRIADSEKESVDHQGEYEYEELLPCLFVRNNIPDYGGNVVEQEFDSCSDVDSTISDSFLDSENSAPPNHCNEAGWSYMGNLAENKQLITRFRFLNQMSSNSQLKSNLSRVWLYVELPKPLQAKQKILESQNLSSSKCTPYCEDEETHTSKGPLQVIEAYCFDEVDMKD</sequence>
<comment type="similarity">
    <text evidence="2">In the N-terminal section; belongs to the leguminous lectin family.</text>
</comment>